<proteinExistence type="predicted"/>
<name>A0AAW2UUK6_9LAMI</name>
<dbReference type="AlphaFoldDB" id="A0AAW2UUK6"/>
<dbReference type="PANTHER" id="PTHR36607">
    <property type="entry name" value="1,2-DIHYDROXY-3-KETO-5-METHYLTHIOPENTENE DIOXYGENASE 4"/>
    <property type="match status" value="1"/>
</dbReference>
<dbReference type="Pfam" id="PF10536">
    <property type="entry name" value="PMD"/>
    <property type="match status" value="1"/>
</dbReference>
<evidence type="ECO:0000259" key="1">
    <source>
        <dbReference type="Pfam" id="PF10536"/>
    </source>
</evidence>
<dbReference type="InterPro" id="IPR019557">
    <property type="entry name" value="AminoTfrase-like_pln_mobile"/>
</dbReference>
<organism evidence="2">
    <name type="scientific">Sesamum latifolium</name>
    <dbReference type="NCBI Taxonomy" id="2727402"/>
    <lineage>
        <taxon>Eukaryota</taxon>
        <taxon>Viridiplantae</taxon>
        <taxon>Streptophyta</taxon>
        <taxon>Embryophyta</taxon>
        <taxon>Tracheophyta</taxon>
        <taxon>Spermatophyta</taxon>
        <taxon>Magnoliopsida</taxon>
        <taxon>eudicotyledons</taxon>
        <taxon>Gunneridae</taxon>
        <taxon>Pentapetalae</taxon>
        <taxon>asterids</taxon>
        <taxon>lamiids</taxon>
        <taxon>Lamiales</taxon>
        <taxon>Pedaliaceae</taxon>
        <taxon>Sesamum</taxon>
    </lineage>
</organism>
<dbReference type="EMBL" id="JACGWN010000011">
    <property type="protein sequence ID" value="KAL0420672.1"/>
    <property type="molecule type" value="Genomic_DNA"/>
</dbReference>
<sequence>PIPNSFFQTVTLPPSGLHGGLLNPGMVKYPFTPTIESGQKTCLTTMRTSLMPPRSTSLYTHLFSRTSTTNISFKPFLSCGVPLRTLYIPPLEKYPSLCGHSWTLRLACTWRIFYDVVPSSKDLLGDETWTSPLCSTSPTFFSEESSRVQTFRNPSGDVDASNLPRTKDHDEPFTILQIPENIQDETYVAAFLSCWLCNFVLPHNKVGKVRASTFKVASRMAHDECFSLVISVLASIYRGLRDMSTSMNLFESSAIFPIHYVYGWIGRYLQTHFPPKLEPIGAQMVKYAVENMARHFQPTEARNLFHRINPSRLLNFYFHHQGPSLVADDAKISNTFKHLFVALRSSYLTLRLGVESIVEAYSPHHFSRQFGFCQDVPGSLKKEILTCSLKELGRPWQSCTLSGTSSKLFIPGSVSSSPLVTKEYADWSKCNTNSLEKSTRVILKLNHPPDLEKGSKDNQVMPATETDAAKPVATTSKRRHNVLVDTPVAPLSSENDVISALSISNGQLSNPQPLEKLAGLEEGVPVTPEGSIGSVNGISASDFPIVDAGLNGELHPVSIDDHLSVETPSKPPKIVLPAIMEKPLYWRMFWRSRRRLLRLHLGHILPPKLMISALNL</sequence>
<evidence type="ECO:0000313" key="2">
    <source>
        <dbReference type="EMBL" id="KAL0420672.1"/>
    </source>
</evidence>
<protein>
    <recommendedName>
        <fullName evidence="1">Aminotransferase-like plant mobile domain-containing protein</fullName>
    </recommendedName>
</protein>
<feature type="domain" description="Aminotransferase-like plant mobile" evidence="1">
    <location>
        <begin position="181"/>
        <end position="427"/>
    </location>
</feature>
<gene>
    <name evidence="2" type="ORF">Slati_3090100</name>
</gene>
<dbReference type="PANTHER" id="PTHR36607:SF20">
    <property type="entry name" value="AMINOTRANSFERASE-LIKE PLANT MOBILE DOMAIN-CONTAINING PROTEIN"/>
    <property type="match status" value="1"/>
</dbReference>
<comment type="caution">
    <text evidence="2">The sequence shown here is derived from an EMBL/GenBank/DDBJ whole genome shotgun (WGS) entry which is preliminary data.</text>
</comment>
<feature type="non-terminal residue" evidence="2">
    <location>
        <position position="1"/>
    </location>
</feature>
<reference evidence="2" key="1">
    <citation type="submission" date="2020-06" db="EMBL/GenBank/DDBJ databases">
        <authorList>
            <person name="Li T."/>
            <person name="Hu X."/>
            <person name="Zhang T."/>
            <person name="Song X."/>
            <person name="Zhang H."/>
            <person name="Dai N."/>
            <person name="Sheng W."/>
            <person name="Hou X."/>
            <person name="Wei L."/>
        </authorList>
    </citation>
    <scope>NUCLEOTIDE SEQUENCE</scope>
    <source>
        <strain evidence="2">KEN1</strain>
        <tissue evidence="2">Leaf</tissue>
    </source>
</reference>
<accession>A0AAW2UUK6</accession>
<reference evidence="2" key="2">
    <citation type="journal article" date="2024" name="Plant">
        <title>Genomic evolution and insights into agronomic trait innovations of Sesamum species.</title>
        <authorList>
            <person name="Miao H."/>
            <person name="Wang L."/>
            <person name="Qu L."/>
            <person name="Liu H."/>
            <person name="Sun Y."/>
            <person name="Le M."/>
            <person name="Wang Q."/>
            <person name="Wei S."/>
            <person name="Zheng Y."/>
            <person name="Lin W."/>
            <person name="Duan Y."/>
            <person name="Cao H."/>
            <person name="Xiong S."/>
            <person name="Wang X."/>
            <person name="Wei L."/>
            <person name="Li C."/>
            <person name="Ma Q."/>
            <person name="Ju M."/>
            <person name="Zhao R."/>
            <person name="Li G."/>
            <person name="Mu C."/>
            <person name="Tian Q."/>
            <person name="Mei H."/>
            <person name="Zhang T."/>
            <person name="Gao T."/>
            <person name="Zhang H."/>
        </authorList>
    </citation>
    <scope>NUCLEOTIDE SEQUENCE</scope>
    <source>
        <strain evidence="2">KEN1</strain>
    </source>
</reference>